<evidence type="ECO:0000259" key="5">
    <source>
        <dbReference type="PROSITE" id="PS01031"/>
    </source>
</evidence>
<dbReference type="CDD" id="cd06526">
    <property type="entry name" value="metazoan_ACD"/>
    <property type="match status" value="1"/>
</dbReference>
<accession>A0A8J2MEZ2</accession>
<evidence type="ECO:0000313" key="6">
    <source>
        <dbReference type="EMBL" id="CAG9540698.1"/>
    </source>
</evidence>
<evidence type="ECO:0000313" key="7">
    <source>
        <dbReference type="Proteomes" id="UP000746747"/>
    </source>
</evidence>
<dbReference type="SUPFAM" id="SSF49764">
    <property type="entry name" value="HSP20-like chaperones"/>
    <property type="match status" value="1"/>
</dbReference>
<dbReference type="AlphaFoldDB" id="A0A8J2MEZ2"/>
<dbReference type="GO" id="GO:0009408">
    <property type="term" value="P:response to heat"/>
    <property type="evidence" value="ECO:0007669"/>
    <property type="project" value="TreeGrafter"/>
</dbReference>
<reference evidence="6" key="1">
    <citation type="submission" date="2021-09" db="EMBL/GenBank/DDBJ databases">
        <authorList>
            <consortium name="Pathogen Informatics"/>
        </authorList>
    </citation>
    <scope>NUCLEOTIDE SEQUENCE</scope>
</reference>
<dbReference type="PANTHER" id="PTHR45640">
    <property type="entry name" value="HEAT SHOCK PROTEIN HSP-12.2-RELATED"/>
    <property type="match status" value="1"/>
</dbReference>
<feature type="domain" description="SHSP" evidence="5">
    <location>
        <begin position="51"/>
        <end position="162"/>
    </location>
</feature>
<dbReference type="InterPro" id="IPR008978">
    <property type="entry name" value="HSP20-like_chaperone"/>
</dbReference>
<gene>
    <name evidence="6" type="ORF">CJOHNSTONI_LOCUS10186</name>
</gene>
<comment type="similarity">
    <text evidence="2 3">Belongs to the small heat shock protein (HSP20) family.</text>
</comment>
<dbReference type="GO" id="GO:0042026">
    <property type="term" value="P:protein refolding"/>
    <property type="evidence" value="ECO:0007669"/>
    <property type="project" value="TreeGrafter"/>
</dbReference>
<evidence type="ECO:0000256" key="2">
    <source>
        <dbReference type="PROSITE-ProRule" id="PRU00285"/>
    </source>
</evidence>
<keyword evidence="1" id="KW-0346">Stress response</keyword>
<protein>
    <recommendedName>
        <fullName evidence="5">SHSP domain-containing protein</fullName>
    </recommendedName>
</protein>
<name>A0A8J2MEZ2_9BILA</name>
<dbReference type="Pfam" id="PF00011">
    <property type="entry name" value="HSP20"/>
    <property type="match status" value="1"/>
</dbReference>
<dbReference type="InterPro" id="IPR002068">
    <property type="entry name" value="A-crystallin/Hsp20_dom"/>
</dbReference>
<dbReference type="Proteomes" id="UP000746747">
    <property type="component" value="Unassembled WGS sequence"/>
</dbReference>
<dbReference type="OrthoDB" id="1431247at2759"/>
<dbReference type="EMBL" id="CAKAEH010002001">
    <property type="protein sequence ID" value="CAG9540698.1"/>
    <property type="molecule type" value="Genomic_DNA"/>
</dbReference>
<dbReference type="PANTHER" id="PTHR45640:SF13">
    <property type="entry name" value="HEAT SHOCK PROTEIN 22-RELATED"/>
    <property type="match status" value="1"/>
</dbReference>
<evidence type="ECO:0000256" key="1">
    <source>
        <dbReference type="ARBA" id="ARBA00023016"/>
    </source>
</evidence>
<dbReference type="PROSITE" id="PS01031">
    <property type="entry name" value="SHSP"/>
    <property type="match status" value="1"/>
</dbReference>
<dbReference type="Gene3D" id="2.60.40.790">
    <property type="match status" value="1"/>
</dbReference>
<comment type="caution">
    <text evidence="6">The sequence shown here is derived from an EMBL/GenBank/DDBJ whole genome shotgun (WGS) entry which is preliminary data.</text>
</comment>
<feature type="compositionally biased region" description="Polar residues" evidence="4">
    <location>
        <begin position="169"/>
        <end position="179"/>
    </location>
</feature>
<organism evidence="6 7">
    <name type="scientific">Cercopithifilaria johnstoni</name>
    <dbReference type="NCBI Taxonomy" id="2874296"/>
    <lineage>
        <taxon>Eukaryota</taxon>
        <taxon>Metazoa</taxon>
        <taxon>Ecdysozoa</taxon>
        <taxon>Nematoda</taxon>
        <taxon>Chromadorea</taxon>
        <taxon>Rhabditida</taxon>
        <taxon>Spirurina</taxon>
        <taxon>Spiruromorpha</taxon>
        <taxon>Filarioidea</taxon>
        <taxon>Onchocercidae</taxon>
        <taxon>Cercopithifilaria</taxon>
    </lineage>
</organism>
<dbReference type="GO" id="GO:0051082">
    <property type="term" value="F:unfolded protein binding"/>
    <property type="evidence" value="ECO:0007669"/>
    <property type="project" value="TreeGrafter"/>
</dbReference>
<keyword evidence="7" id="KW-1185">Reference proteome</keyword>
<feature type="region of interest" description="Disordered" evidence="4">
    <location>
        <begin position="155"/>
        <end position="179"/>
    </location>
</feature>
<dbReference type="GO" id="GO:0005634">
    <property type="term" value="C:nucleus"/>
    <property type="evidence" value="ECO:0007669"/>
    <property type="project" value="TreeGrafter"/>
</dbReference>
<dbReference type="GO" id="GO:0005737">
    <property type="term" value="C:cytoplasm"/>
    <property type="evidence" value="ECO:0007669"/>
    <property type="project" value="TreeGrafter"/>
</dbReference>
<dbReference type="InterPro" id="IPR001436">
    <property type="entry name" value="Alpha-crystallin/sHSP_animal"/>
</dbReference>
<evidence type="ECO:0000256" key="3">
    <source>
        <dbReference type="RuleBase" id="RU003616"/>
    </source>
</evidence>
<sequence length="179" mass="20516">MSLFRYNPRDYFYTSPMERFITDFFDNTFDDRSSYRPLRSVAPYWLNQPALNECNIGNAFGEVSNEKDKFAVQVDVSHFHPKELSVSVRDRELIIEGHHKERVDQSGHGSIERHFVRKFVMPEEVRSDTIESHLSDKGVLTVCASKTIVGLPEARNIPIQASPKEPETTPKSLSNSAKQ</sequence>
<proteinExistence type="inferred from homology"/>
<dbReference type="PRINTS" id="PR00299">
    <property type="entry name" value="ACRYSTALLIN"/>
</dbReference>
<evidence type="ECO:0000256" key="4">
    <source>
        <dbReference type="SAM" id="MobiDB-lite"/>
    </source>
</evidence>